<evidence type="ECO:0000313" key="2">
    <source>
        <dbReference type="Proteomes" id="UP001597448"/>
    </source>
</evidence>
<accession>A0ABW5FEZ4</accession>
<gene>
    <name evidence="1" type="ORF">ACFSX3_26695</name>
</gene>
<dbReference type="EMBL" id="JBHUKY010000068">
    <property type="protein sequence ID" value="MFD2413461.1"/>
    <property type="molecule type" value="Genomic_DNA"/>
</dbReference>
<proteinExistence type="predicted"/>
<organism evidence="1 2">
    <name type="scientific">Paenibacillus rhizoplanae</name>
    <dbReference type="NCBI Taxonomy" id="1917181"/>
    <lineage>
        <taxon>Bacteria</taxon>
        <taxon>Bacillati</taxon>
        <taxon>Bacillota</taxon>
        <taxon>Bacilli</taxon>
        <taxon>Bacillales</taxon>
        <taxon>Paenibacillaceae</taxon>
        <taxon>Paenibacillus</taxon>
    </lineage>
</organism>
<evidence type="ECO:0008006" key="3">
    <source>
        <dbReference type="Google" id="ProtNLM"/>
    </source>
</evidence>
<dbReference type="Proteomes" id="UP001597448">
    <property type="component" value="Unassembled WGS sequence"/>
</dbReference>
<dbReference type="RefSeq" id="WP_209992158.1">
    <property type="nucleotide sequence ID" value="NZ_JBHSVQ010000001.1"/>
</dbReference>
<sequence length="600" mass="63995">MTIIRAVTLRNIMIILCILMLLPLGQKALGIKNKLQDVQEAGKLYAAGELIAAENRYRQAAANHAISYKEEEINARLAELAPITSIRSSLSRLSLTLEDQLTVKDFAGMMESYASLLSLKSKYMTPGGPYEAYYRRLSADSGLSDKMTAGFRQFKGEYLAGLAAGSSKSADSGTGSDSTDSLKWSLLQIPADYYGGTAAKDKLLAASFKAHDTARLKALAAAGSFGPMLESALSMEEAYKNHSYTAPWLSKQVKESASLILNKDLDGSNITAFAGHAVAYRSYAASAGITSSKVLKLIDNSIARLLREGTRHVRGGQYADAIRLYAELAPVQDTSKETAAATLAWNTAEPVRLLPGGEVQGSYSLTASVTDKHGAKVAVAGIDAGGKLVYAEMSGDGTVSTRTGEVIQGSGMLSTLSFDEPLSAYSEAPVVVANGGEADGRSIFTGYTIRPEGISLLFSFTGSSYELMAEDGSIRVMNTDLANGVEGRIAIFRQVNGAYEFSELYQEFTYTPIDATQLELFPYEKVTLSCDISIDAAGRAVARSNGRYLLLQGEINQITGLATVNGQFENGYGTVETELGEESVPVFVADSMGSLSLTPP</sequence>
<reference evidence="2" key="1">
    <citation type="journal article" date="2019" name="Int. J. Syst. Evol. Microbiol.">
        <title>The Global Catalogue of Microorganisms (GCM) 10K type strain sequencing project: providing services to taxonomists for standard genome sequencing and annotation.</title>
        <authorList>
            <consortium name="The Broad Institute Genomics Platform"/>
            <consortium name="The Broad Institute Genome Sequencing Center for Infectious Disease"/>
            <person name="Wu L."/>
            <person name="Ma J."/>
        </authorList>
    </citation>
    <scope>NUCLEOTIDE SEQUENCE [LARGE SCALE GENOMIC DNA]</scope>
    <source>
        <strain evidence="2">CCM 8725</strain>
    </source>
</reference>
<protein>
    <recommendedName>
        <fullName evidence="3">SbsC C-terminal domain-containing protein</fullName>
    </recommendedName>
</protein>
<name>A0ABW5FEZ4_9BACL</name>
<comment type="caution">
    <text evidence="1">The sequence shown here is derived from an EMBL/GenBank/DDBJ whole genome shotgun (WGS) entry which is preliminary data.</text>
</comment>
<evidence type="ECO:0000313" key="1">
    <source>
        <dbReference type="EMBL" id="MFD2413461.1"/>
    </source>
</evidence>
<keyword evidence="2" id="KW-1185">Reference proteome</keyword>